<sequence length="99" mass="10775">MRGLSRRGAVLLWAASIALMGVVVWQQLLALCFLAEGVVALVAWGLASVLLWWLQEEALSGEGLVGQSEGGQRQRQIGSRWWSVRALCGYWERCCGAAG</sequence>
<accession>A0A455SZM4</accession>
<dbReference type="EMBL" id="AP019377">
    <property type="protein sequence ID" value="BBH93016.1"/>
    <property type="molecule type" value="Genomic_DNA"/>
</dbReference>
<evidence type="ECO:0000256" key="1">
    <source>
        <dbReference type="SAM" id="Phobius"/>
    </source>
</evidence>
<proteinExistence type="predicted"/>
<evidence type="ECO:0000313" key="2">
    <source>
        <dbReference type="EMBL" id="BBH93016.1"/>
    </source>
</evidence>
<dbReference type="AlphaFoldDB" id="A0A455SZM4"/>
<name>A0A455SZM4_9CHLR</name>
<keyword evidence="1" id="KW-0472">Membrane</keyword>
<keyword evidence="1" id="KW-1133">Transmembrane helix</keyword>
<gene>
    <name evidence="2" type="ORF">KTA_12150</name>
</gene>
<reference evidence="2" key="1">
    <citation type="submission" date="2018-12" db="EMBL/GenBank/DDBJ databases">
        <title>Novel natural products biosynthetic potential of the class Ktedonobacteria.</title>
        <authorList>
            <person name="Zheng Y."/>
            <person name="Saitou A."/>
            <person name="Wang C.M."/>
            <person name="Toyoda A."/>
            <person name="Minakuchi Y."/>
            <person name="Sekiguchi Y."/>
            <person name="Ueda K."/>
            <person name="Takano H."/>
            <person name="Sakai Y."/>
            <person name="Yokota A."/>
            <person name="Yabe S."/>
        </authorList>
    </citation>
    <scope>NUCLEOTIDE SEQUENCE</scope>
    <source>
        <strain evidence="2">A3-2</strain>
    </source>
</reference>
<feature type="transmembrane region" description="Helical" evidence="1">
    <location>
        <begin position="34"/>
        <end position="54"/>
    </location>
</feature>
<organism evidence="2">
    <name type="scientific">Thermogemmatispora argillosa</name>
    <dbReference type="NCBI Taxonomy" id="2045280"/>
    <lineage>
        <taxon>Bacteria</taxon>
        <taxon>Bacillati</taxon>
        <taxon>Chloroflexota</taxon>
        <taxon>Ktedonobacteria</taxon>
        <taxon>Thermogemmatisporales</taxon>
        <taxon>Thermogemmatisporaceae</taxon>
        <taxon>Thermogemmatispora</taxon>
    </lineage>
</organism>
<feature type="transmembrane region" description="Helical" evidence="1">
    <location>
        <begin position="9"/>
        <end position="28"/>
    </location>
</feature>
<keyword evidence="1" id="KW-0812">Transmembrane</keyword>
<protein>
    <submittedName>
        <fullName evidence="2">Uncharacterized protein</fullName>
    </submittedName>
</protein>